<name>A0ACD4REU9_9BACI</name>
<organism evidence="1 2">
    <name type="scientific">Metabacillus hrfriensis</name>
    <dbReference type="NCBI Taxonomy" id="3048891"/>
    <lineage>
        <taxon>Bacteria</taxon>
        <taxon>Bacillati</taxon>
        <taxon>Bacillota</taxon>
        <taxon>Bacilli</taxon>
        <taxon>Bacillales</taxon>
        <taxon>Bacillaceae</taxon>
        <taxon>Metabacillus</taxon>
    </lineage>
</organism>
<dbReference type="EMBL" id="CP126116">
    <property type="protein sequence ID" value="WHZ58968.1"/>
    <property type="molecule type" value="Genomic_DNA"/>
</dbReference>
<evidence type="ECO:0000313" key="2">
    <source>
        <dbReference type="Proteomes" id="UP001226091"/>
    </source>
</evidence>
<gene>
    <name evidence="1" type="ORF">QLQ22_06410</name>
</gene>
<proteinExistence type="predicted"/>
<protein>
    <submittedName>
        <fullName evidence="1">Cupin domain-containing protein</fullName>
    </submittedName>
</protein>
<keyword evidence="2" id="KW-1185">Reference proteome</keyword>
<evidence type="ECO:0000313" key="1">
    <source>
        <dbReference type="EMBL" id="WHZ58968.1"/>
    </source>
</evidence>
<accession>A0ACD4REU9</accession>
<reference evidence="2" key="1">
    <citation type="journal article" date="2025" name="Aquaculture">
        <title>Assessment of the bioflocculant production and safety properties of Metabacillus hrfriensis sp. nov. based on phenotypic and whole-genome sequencing analysis.</title>
        <authorList>
            <person name="Zhang R."/>
            <person name="Zhao Z."/>
            <person name="Luo L."/>
            <person name="Wang S."/>
            <person name="Guo K."/>
            <person name="Xu W."/>
        </authorList>
    </citation>
    <scope>NUCLEOTIDE SEQUENCE [LARGE SCALE GENOMIC DNA]</scope>
    <source>
        <strain evidence="2">CT-WN-B3</strain>
    </source>
</reference>
<sequence length="278" mass="31752">MYYDPYMYPYQYSYQYPYYVNVPMNNYGRQSVYWTFPNQIVHANRFDAFRSSSGDGSNLLTDYGPKSFVVNINEATKQNNTYRTALWTGTHLQVTLMNLNVGEDIGLEMHPDVDQFLRIEQGQGIVQMGKSKDNLNFERNVYDDSAIIIPAGIWHNLTNTGNIPLKLYSIYAPPNHPFGTVHVTKSDALAAEEGNGHSNGKTVIFGRTPDEWVQYTEFLVKEGLEDVKRGINATHILQEFVLMGVLVGKGYTPEKAYETVEEWERTGQSKLLQQSKMM</sequence>
<dbReference type="Proteomes" id="UP001226091">
    <property type="component" value="Chromosome"/>
</dbReference>